<reference evidence="2" key="1">
    <citation type="submission" date="2020-05" db="UniProtKB">
        <authorList>
            <consortium name="EnsemblMetazoa"/>
        </authorList>
    </citation>
    <scope>IDENTIFICATION</scope>
    <source>
        <strain evidence="2">Jacobina</strain>
    </source>
</reference>
<sequence>MISRFVTLKVFAEHLIHFWERKIYLMREISSSRVSPSIQEAPSSQSKSPEPGKVDGAGRDSPNTAASTAKSSRRDSLSEKIVHHDLHALPNQPQHPPNASTALPARVVTPPQVTEIVKKTQCISSRWWRGAIEKFQRQKLNREQGGVNNNGDSTKSTNSQQNGQESGGGMKVPNQLESHQNGNGVPSQDSEDIR</sequence>
<dbReference type="VEuPathDB" id="VectorBase:LLOJ006416"/>
<evidence type="ECO:0000313" key="3">
    <source>
        <dbReference type="Proteomes" id="UP000092461"/>
    </source>
</evidence>
<dbReference type="EnsemblMetazoa" id="LLOJ006416-RA">
    <property type="protein sequence ID" value="LLOJ006416-PA"/>
    <property type="gene ID" value="LLOJ006416"/>
</dbReference>
<dbReference type="VEuPathDB" id="VectorBase:LLONM1_007831"/>
<dbReference type="EMBL" id="AJWK01020904">
    <property type="status" value="NOT_ANNOTATED_CDS"/>
    <property type="molecule type" value="Genomic_DNA"/>
</dbReference>
<protein>
    <submittedName>
        <fullName evidence="2">Uncharacterized protein</fullName>
    </submittedName>
</protein>
<organism evidence="2 3">
    <name type="scientific">Lutzomyia longipalpis</name>
    <name type="common">Sand fly</name>
    <dbReference type="NCBI Taxonomy" id="7200"/>
    <lineage>
        <taxon>Eukaryota</taxon>
        <taxon>Metazoa</taxon>
        <taxon>Ecdysozoa</taxon>
        <taxon>Arthropoda</taxon>
        <taxon>Hexapoda</taxon>
        <taxon>Insecta</taxon>
        <taxon>Pterygota</taxon>
        <taxon>Neoptera</taxon>
        <taxon>Endopterygota</taxon>
        <taxon>Diptera</taxon>
        <taxon>Nematocera</taxon>
        <taxon>Psychodoidea</taxon>
        <taxon>Psychodidae</taxon>
        <taxon>Lutzomyia</taxon>
        <taxon>Lutzomyia</taxon>
    </lineage>
</organism>
<feature type="compositionally biased region" description="Polar residues" evidence="1">
    <location>
        <begin position="34"/>
        <end position="48"/>
    </location>
</feature>
<evidence type="ECO:0000313" key="2">
    <source>
        <dbReference type="EnsemblMetazoa" id="LLOJ006416-PA"/>
    </source>
</evidence>
<accession>A0A1B0CNU4</accession>
<name>A0A1B0CNU4_LUTLO</name>
<dbReference type="EMBL" id="AJWK01020905">
    <property type="status" value="NOT_ANNOTATED_CDS"/>
    <property type="molecule type" value="Genomic_DNA"/>
</dbReference>
<feature type="compositionally biased region" description="Polar residues" evidence="1">
    <location>
        <begin position="175"/>
        <end position="188"/>
    </location>
</feature>
<dbReference type="EMBL" id="AJWK01020906">
    <property type="status" value="NOT_ANNOTATED_CDS"/>
    <property type="molecule type" value="Genomic_DNA"/>
</dbReference>
<feature type="compositionally biased region" description="Polar residues" evidence="1">
    <location>
        <begin position="146"/>
        <end position="157"/>
    </location>
</feature>
<evidence type="ECO:0000256" key="1">
    <source>
        <dbReference type="SAM" id="MobiDB-lite"/>
    </source>
</evidence>
<dbReference type="Proteomes" id="UP000092461">
    <property type="component" value="Unassembled WGS sequence"/>
</dbReference>
<proteinExistence type="predicted"/>
<keyword evidence="3" id="KW-1185">Reference proteome</keyword>
<dbReference type="EMBL" id="AJWK01020907">
    <property type="status" value="NOT_ANNOTATED_CDS"/>
    <property type="molecule type" value="Genomic_DNA"/>
</dbReference>
<feature type="region of interest" description="Disordered" evidence="1">
    <location>
        <begin position="139"/>
        <end position="194"/>
    </location>
</feature>
<feature type="compositionally biased region" description="Polar residues" evidence="1">
    <location>
        <begin position="61"/>
        <end position="70"/>
    </location>
</feature>
<feature type="region of interest" description="Disordered" evidence="1">
    <location>
        <begin position="34"/>
        <end position="77"/>
    </location>
</feature>
<dbReference type="AlphaFoldDB" id="A0A1B0CNU4"/>